<evidence type="ECO:0000256" key="1">
    <source>
        <dbReference type="SAM" id="MobiDB-lite"/>
    </source>
</evidence>
<sequence>MFQLRPQRTLGKRMQRRYALIPFHQGTCETRVIVALKRDMYARIVQNQERLRREEIVETRTGSEEDLRPPPPSLLNPPDPGEDIDNSRSNRRNRTEDHLPPARADPNPQYRHKALGIQNLLVQFKQTTMIQ</sequence>
<feature type="compositionally biased region" description="Basic and acidic residues" evidence="1">
    <location>
        <begin position="49"/>
        <end position="68"/>
    </location>
</feature>
<organism evidence="2 3">
    <name type="scientific">Paramecium tetraurelia</name>
    <dbReference type="NCBI Taxonomy" id="5888"/>
    <lineage>
        <taxon>Eukaryota</taxon>
        <taxon>Sar</taxon>
        <taxon>Alveolata</taxon>
        <taxon>Ciliophora</taxon>
        <taxon>Intramacronucleata</taxon>
        <taxon>Oligohymenophorea</taxon>
        <taxon>Peniculida</taxon>
        <taxon>Parameciidae</taxon>
        <taxon>Paramecium</taxon>
    </lineage>
</organism>
<dbReference type="HOGENOM" id="CLU_1931611_0_0_1"/>
<dbReference type="InParanoid" id="A0BNN9"/>
<feature type="compositionally biased region" description="Basic and acidic residues" evidence="1">
    <location>
        <begin position="85"/>
        <end position="100"/>
    </location>
</feature>
<accession>A0BNN9</accession>
<gene>
    <name evidence="2" type="ORF">GSPATT00030795001</name>
</gene>
<dbReference type="Proteomes" id="UP000000600">
    <property type="component" value="Unassembled WGS sequence"/>
</dbReference>
<proteinExistence type="predicted"/>
<dbReference type="GeneID" id="5013338"/>
<evidence type="ECO:0000313" key="3">
    <source>
        <dbReference type="Proteomes" id="UP000000600"/>
    </source>
</evidence>
<reference evidence="2 3" key="1">
    <citation type="journal article" date="2006" name="Nature">
        <title>Global trends of whole-genome duplications revealed by the ciliate Paramecium tetraurelia.</title>
        <authorList>
            <consortium name="Genoscope"/>
            <person name="Aury J.-M."/>
            <person name="Jaillon O."/>
            <person name="Duret L."/>
            <person name="Noel B."/>
            <person name="Jubin C."/>
            <person name="Porcel B.M."/>
            <person name="Segurens B."/>
            <person name="Daubin V."/>
            <person name="Anthouard V."/>
            <person name="Aiach N."/>
            <person name="Arnaiz O."/>
            <person name="Billaut A."/>
            <person name="Beisson J."/>
            <person name="Blanc I."/>
            <person name="Bouhouche K."/>
            <person name="Camara F."/>
            <person name="Duharcourt S."/>
            <person name="Guigo R."/>
            <person name="Gogendeau D."/>
            <person name="Katinka M."/>
            <person name="Keller A.-M."/>
            <person name="Kissmehl R."/>
            <person name="Klotz C."/>
            <person name="Koll F."/>
            <person name="Le Moue A."/>
            <person name="Lepere C."/>
            <person name="Malinsky S."/>
            <person name="Nowacki M."/>
            <person name="Nowak J.K."/>
            <person name="Plattner H."/>
            <person name="Poulain J."/>
            <person name="Ruiz F."/>
            <person name="Serrano V."/>
            <person name="Zagulski M."/>
            <person name="Dessen P."/>
            <person name="Betermier M."/>
            <person name="Weissenbach J."/>
            <person name="Scarpelli C."/>
            <person name="Schachter V."/>
            <person name="Sperling L."/>
            <person name="Meyer E."/>
            <person name="Cohen J."/>
            <person name="Wincker P."/>
        </authorList>
    </citation>
    <scope>NUCLEOTIDE SEQUENCE [LARGE SCALE GENOMIC DNA]</scope>
    <source>
        <strain evidence="2 3">Stock d4-2</strain>
    </source>
</reference>
<name>A0BNN9_PARTE</name>
<dbReference type="AlphaFoldDB" id="A0BNN9"/>
<feature type="compositionally biased region" description="Pro residues" evidence="1">
    <location>
        <begin position="69"/>
        <end position="79"/>
    </location>
</feature>
<dbReference type="KEGG" id="ptm:GSPATT00030795001"/>
<dbReference type="EMBL" id="CT868007">
    <property type="protein sequence ID" value="CAK60156.1"/>
    <property type="molecule type" value="Genomic_DNA"/>
</dbReference>
<keyword evidence="3" id="KW-1185">Reference proteome</keyword>
<protein>
    <submittedName>
        <fullName evidence="2">Uncharacterized protein</fullName>
    </submittedName>
</protein>
<feature type="region of interest" description="Disordered" evidence="1">
    <location>
        <begin position="47"/>
        <end position="109"/>
    </location>
</feature>
<dbReference type="RefSeq" id="XP_001427554.1">
    <property type="nucleotide sequence ID" value="XM_001427517.1"/>
</dbReference>
<evidence type="ECO:0000313" key="2">
    <source>
        <dbReference type="EMBL" id="CAK60156.1"/>
    </source>
</evidence>